<organism evidence="1 2">
    <name type="scientific">Rhodococcus wratislaviensis NBRC 100605</name>
    <dbReference type="NCBI Taxonomy" id="1219028"/>
    <lineage>
        <taxon>Bacteria</taxon>
        <taxon>Bacillati</taxon>
        <taxon>Actinomycetota</taxon>
        <taxon>Actinomycetes</taxon>
        <taxon>Mycobacteriales</taxon>
        <taxon>Nocardiaceae</taxon>
        <taxon>Rhodococcus</taxon>
    </lineage>
</organism>
<dbReference type="AlphaFoldDB" id="X0QCM4"/>
<evidence type="ECO:0000313" key="2">
    <source>
        <dbReference type="Proteomes" id="UP000019491"/>
    </source>
</evidence>
<dbReference type="Proteomes" id="UP000019491">
    <property type="component" value="Unassembled WGS sequence"/>
</dbReference>
<keyword evidence="2" id="KW-1185">Reference proteome</keyword>
<sequence>MAGFSLPFGSAAVAGAEPPPSAVTTAFAVPATFVSGCFSLLVCAVPPVVSVTPSASIQALGVVTFTAEQSPVMTTLDCIDLAVNWRNLSTGAAGTTVLRGVTPMGFSRPIAAVDWCRYTPVRVVTGSGTVAAFADVVASVDPNRFQLSVAPGFGSFGVP</sequence>
<protein>
    <submittedName>
        <fullName evidence="1">Uncharacterized protein</fullName>
    </submittedName>
</protein>
<reference evidence="1 2" key="1">
    <citation type="submission" date="2014-02" db="EMBL/GenBank/DDBJ databases">
        <title>Whole genome shotgun sequence of Rhodococcus wratislaviensis NBRC 100605.</title>
        <authorList>
            <person name="Hosoyama A."/>
            <person name="Tsuchikane K."/>
            <person name="Yoshida I."/>
            <person name="Ohji S."/>
            <person name="Ichikawa N."/>
            <person name="Yamazoe A."/>
            <person name="Fujita N."/>
        </authorList>
    </citation>
    <scope>NUCLEOTIDE SEQUENCE [LARGE SCALE GENOMIC DNA]</scope>
    <source>
        <strain evidence="1 2">NBRC 100605</strain>
    </source>
</reference>
<dbReference type="EMBL" id="BAWF01000057">
    <property type="protein sequence ID" value="GAF48656.1"/>
    <property type="molecule type" value="Genomic_DNA"/>
</dbReference>
<comment type="caution">
    <text evidence="1">The sequence shown here is derived from an EMBL/GenBank/DDBJ whole genome shotgun (WGS) entry which is preliminary data.</text>
</comment>
<name>X0QCM4_RHOWR</name>
<proteinExistence type="predicted"/>
<gene>
    <name evidence="1" type="ORF">RW1_057_00260</name>
</gene>
<evidence type="ECO:0000313" key="1">
    <source>
        <dbReference type="EMBL" id="GAF48656.1"/>
    </source>
</evidence>
<accession>X0QCM4</accession>